<accession>A0AAN9F8K6</accession>
<protein>
    <recommendedName>
        <fullName evidence="1">Reverse transcriptase zinc-binding domain-containing protein</fullName>
    </recommendedName>
</protein>
<dbReference type="EMBL" id="JAYWIO010000004">
    <property type="protein sequence ID" value="KAK7269581.1"/>
    <property type="molecule type" value="Genomic_DNA"/>
</dbReference>
<evidence type="ECO:0000313" key="2">
    <source>
        <dbReference type="EMBL" id="KAK7269581.1"/>
    </source>
</evidence>
<dbReference type="AlphaFoldDB" id="A0AAN9F8K6"/>
<feature type="domain" description="Reverse transcriptase zinc-binding" evidence="1">
    <location>
        <begin position="109"/>
        <end position="196"/>
    </location>
</feature>
<evidence type="ECO:0000313" key="3">
    <source>
        <dbReference type="Proteomes" id="UP001372338"/>
    </source>
</evidence>
<name>A0AAN9F8K6_CROPI</name>
<dbReference type="InterPro" id="IPR026960">
    <property type="entry name" value="RVT-Znf"/>
</dbReference>
<sequence length="278" mass="32513">MGSSVWRAVTKARKLLLEGFQLKVGRGEVSFFFDKWLSHEPLCRKVPWVATQDIALKVKDVCWQGVWHWDCIYTLLPHEVRQSISRSGIIINESIPDCITWKGALNGVYTAKSGYAWLIENDMVHQNFSSWNWIWKLRVPYRLNFFLWLVCHHAIPTNTLRWKRRCAHQDVCERCGIDAETVFHCLRDCDKASAVWRKLDVDGLNWFWNENDIMKWIQSGLKNLGIIFVTVAWWIWRARCAECFNSDPIPTTEAFLLASRMQEDILRSFGGTMLMIGV</sequence>
<reference evidence="2 3" key="1">
    <citation type="submission" date="2024-01" db="EMBL/GenBank/DDBJ databases">
        <title>The genomes of 5 underutilized Papilionoideae crops provide insights into root nodulation and disease resistanc.</title>
        <authorList>
            <person name="Yuan L."/>
        </authorList>
    </citation>
    <scope>NUCLEOTIDE SEQUENCE [LARGE SCALE GENOMIC DNA]</scope>
    <source>
        <strain evidence="2">ZHUSHIDOU_FW_LH</strain>
        <tissue evidence="2">Leaf</tissue>
    </source>
</reference>
<dbReference type="Pfam" id="PF13966">
    <property type="entry name" value="zf-RVT"/>
    <property type="match status" value="1"/>
</dbReference>
<evidence type="ECO:0000259" key="1">
    <source>
        <dbReference type="Pfam" id="PF13966"/>
    </source>
</evidence>
<gene>
    <name evidence="2" type="ORF">RIF29_22313</name>
</gene>
<organism evidence="2 3">
    <name type="scientific">Crotalaria pallida</name>
    <name type="common">Smooth rattlebox</name>
    <name type="synonym">Crotalaria striata</name>
    <dbReference type="NCBI Taxonomy" id="3830"/>
    <lineage>
        <taxon>Eukaryota</taxon>
        <taxon>Viridiplantae</taxon>
        <taxon>Streptophyta</taxon>
        <taxon>Embryophyta</taxon>
        <taxon>Tracheophyta</taxon>
        <taxon>Spermatophyta</taxon>
        <taxon>Magnoliopsida</taxon>
        <taxon>eudicotyledons</taxon>
        <taxon>Gunneridae</taxon>
        <taxon>Pentapetalae</taxon>
        <taxon>rosids</taxon>
        <taxon>fabids</taxon>
        <taxon>Fabales</taxon>
        <taxon>Fabaceae</taxon>
        <taxon>Papilionoideae</taxon>
        <taxon>50 kb inversion clade</taxon>
        <taxon>genistoids sensu lato</taxon>
        <taxon>core genistoids</taxon>
        <taxon>Crotalarieae</taxon>
        <taxon>Crotalaria</taxon>
    </lineage>
</organism>
<proteinExistence type="predicted"/>
<keyword evidence="3" id="KW-1185">Reference proteome</keyword>
<dbReference type="Proteomes" id="UP001372338">
    <property type="component" value="Unassembled WGS sequence"/>
</dbReference>
<comment type="caution">
    <text evidence="2">The sequence shown here is derived from an EMBL/GenBank/DDBJ whole genome shotgun (WGS) entry which is preliminary data.</text>
</comment>